<comment type="caution">
    <text evidence="4">The sequence shown here is derived from an EMBL/GenBank/DDBJ whole genome shotgun (WGS) entry which is preliminary data.</text>
</comment>
<evidence type="ECO:0000256" key="2">
    <source>
        <dbReference type="ARBA" id="ARBA00023054"/>
    </source>
</evidence>
<evidence type="ECO:0000313" key="5">
    <source>
        <dbReference type="Proteomes" id="UP001064489"/>
    </source>
</evidence>
<accession>A0AAD5NKC6</accession>
<dbReference type="Proteomes" id="UP001064489">
    <property type="component" value="Chromosome 10"/>
</dbReference>
<feature type="coiled-coil region" evidence="3">
    <location>
        <begin position="219"/>
        <end position="253"/>
    </location>
</feature>
<organism evidence="4 5">
    <name type="scientific">Acer negundo</name>
    <name type="common">Box elder</name>
    <dbReference type="NCBI Taxonomy" id="4023"/>
    <lineage>
        <taxon>Eukaryota</taxon>
        <taxon>Viridiplantae</taxon>
        <taxon>Streptophyta</taxon>
        <taxon>Embryophyta</taxon>
        <taxon>Tracheophyta</taxon>
        <taxon>Spermatophyta</taxon>
        <taxon>Magnoliopsida</taxon>
        <taxon>eudicotyledons</taxon>
        <taxon>Gunneridae</taxon>
        <taxon>Pentapetalae</taxon>
        <taxon>rosids</taxon>
        <taxon>malvids</taxon>
        <taxon>Sapindales</taxon>
        <taxon>Sapindaceae</taxon>
        <taxon>Hippocastanoideae</taxon>
        <taxon>Acereae</taxon>
        <taxon>Acer</taxon>
    </lineage>
</organism>
<keyword evidence="5" id="KW-1185">Reference proteome</keyword>
<dbReference type="PANTHER" id="PTHR31580:SF26">
    <property type="entry name" value="FILAMENT-LIKE PLANT PROTEIN 5"/>
    <property type="match status" value="1"/>
</dbReference>
<dbReference type="PANTHER" id="PTHR31580">
    <property type="entry name" value="FILAMENT-LIKE PLANT PROTEIN 4"/>
    <property type="match status" value="1"/>
</dbReference>
<sequence>MERRSWPWKKKSSDKFIVGKSVAASESVVASLSSVASLGDQEKCKTVNYVQISLDSYTHLSGLEDQVKTLKDQVKLLEGEETHLKGKLSAALSEINSKDNLVQQHAKVAEDAVSGWEKAEAEALLLKRQLESVTLLKLTAEDRASHLDGALKECTRQIRNVKEESEQNLHDAILAKTKQWDKIKLDLEKQLIESDQALLRAAAENAALSKSLQERSNLIVKITDEKSQADAEIEFLKENIMSHEKEINSLKYELHVVSKELDIRNEEKNMSMRSAEAANKQHLEGVKKIVKLEAECQRLRGLVRKKLPGPAALAKMKMEVENLGREFGEPRNWSSALKNPYSHLSPLPEISNGNLHQSRKETEFLTTRLLAMEEETKMLKEALATRNSQLQASRNMCAEINFRVKSLEAQIQSLNQQMSSPESNCGIINEGLSRKCTTNPPIITFISRDSIDKRGDSAESCASVISDVSDKSIDMFVNPESEHHLELMDDFLEMERLACLP</sequence>
<comment type="similarity">
    <text evidence="1">Belongs to the FPP family.</text>
</comment>
<evidence type="ECO:0000313" key="4">
    <source>
        <dbReference type="EMBL" id="KAI9165631.1"/>
    </source>
</evidence>
<name>A0AAD5NKC6_ACENE</name>
<proteinExistence type="inferred from homology"/>
<gene>
    <name evidence="4" type="ORF">LWI28_017752</name>
</gene>
<keyword evidence="2 3" id="KW-0175">Coiled coil</keyword>
<dbReference type="EMBL" id="JAJSOW010000105">
    <property type="protein sequence ID" value="KAI9165631.1"/>
    <property type="molecule type" value="Genomic_DNA"/>
</dbReference>
<evidence type="ECO:0000256" key="3">
    <source>
        <dbReference type="SAM" id="Coils"/>
    </source>
</evidence>
<protein>
    <submittedName>
        <fullName evidence="4">Uncharacterized protein</fullName>
    </submittedName>
</protein>
<dbReference type="AlphaFoldDB" id="A0AAD5NKC6"/>
<dbReference type="InterPro" id="IPR008587">
    <property type="entry name" value="FPP_plant"/>
</dbReference>
<evidence type="ECO:0000256" key="1">
    <source>
        <dbReference type="ARBA" id="ARBA00005921"/>
    </source>
</evidence>
<reference evidence="4" key="2">
    <citation type="submission" date="2023-02" db="EMBL/GenBank/DDBJ databases">
        <authorList>
            <person name="Swenson N.G."/>
            <person name="Wegrzyn J.L."/>
            <person name="Mcevoy S.L."/>
        </authorList>
    </citation>
    <scope>NUCLEOTIDE SEQUENCE</scope>
    <source>
        <strain evidence="4">91603</strain>
        <tissue evidence="4">Leaf</tissue>
    </source>
</reference>
<dbReference type="Pfam" id="PF05911">
    <property type="entry name" value="FPP"/>
    <property type="match status" value="1"/>
</dbReference>
<reference evidence="4" key="1">
    <citation type="journal article" date="2022" name="Plant J.">
        <title>Strategies of tolerance reflected in two North American maple genomes.</title>
        <authorList>
            <person name="McEvoy S.L."/>
            <person name="Sezen U.U."/>
            <person name="Trouern-Trend A."/>
            <person name="McMahon S.M."/>
            <person name="Schaberg P.G."/>
            <person name="Yang J."/>
            <person name="Wegrzyn J.L."/>
            <person name="Swenson N.G."/>
        </authorList>
    </citation>
    <scope>NUCLEOTIDE SEQUENCE</scope>
    <source>
        <strain evidence="4">91603</strain>
    </source>
</reference>